<name>A0A1G7WJ82_9HYPH</name>
<organism evidence="1 2">
    <name type="scientific">Pelagibacterium luteolum</name>
    <dbReference type="NCBI Taxonomy" id="440168"/>
    <lineage>
        <taxon>Bacteria</taxon>
        <taxon>Pseudomonadati</taxon>
        <taxon>Pseudomonadota</taxon>
        <taxon>Alphaproteobacteria</taxon>
        <taxon>Hyphomicrobiales</taxon>
        <taxon>Devosiaceae</taxon>
        <taxon>Pelagibacterium</taxon>
    </lineage>
</organism>
<dbReference type="RefSeq" id="WP_090596743.1">
    <property type="nucleotide sequence ID" value="NZ_FNCS01000006.1"/>
</dbReference>
<protein>
    <recommendedName>
        <fullName evidence="3">Apea-like HEPN domain-containing protein</fullName>
    </recommendedName>
</protein>
<sequence length="445" mass="49575">MSEVVIGPSAAMLDAMANLWRLLPPGPDNILKHPAFVRLREACRDGYPGAGKTGPDFALSTALRALGLPCHLQGAAAQLALPVEEAAAGLDAALRATQCTRMHLAPLDLADDLPPLAFGSAKVCRLTADELRAMVDERRLKRLYPRQQFDADRFAQFHWLVVEETVAFKHGPEARAVPMFSIDFSQDLGRIEPHKGRFPGVFEEALFFLLLAPWESWSTMPEVDWRGFRVPWVHTVDGDLFVRLSSPPSPDTLNWEDRIYDDGYGGTYEEERPVELRLEDKAPAELAVWDQSRWAIVEQAKRSVLFETPIAHFLVRAFLAEGVDEFLAHITTIEAALGLRADYQKSFRIAPDRHKGMRATNRMKGRVAGLLGGHSYADQYEQLFDIRSAFLHGRAMMDISTQEQVMARSLARQVVEALILATRAGPVPSREDFLDGLLDAGAPLI</sequence>
<dbReference type="EMBL" id="FNCS01000006">
    <property type="protein sequence ID" value="SDG72026.1"/>
    <property type="molecule type" value="Genomic_DNA"/>
</dbReference>
<evidence type="ECO:0000313" key="2">
    <source>
        <dbReference type="Proteomes" id="UP000199495"/>
    </source>
</evidence>
<dbReference type="STRING" id="440168.SAMN04487974_106206"/>
<gene>
    <name evidence="1" type="ORF">SAMN04487974_106206</name>
</gene>
<evidence type="ECO:0008006" key="3">
    <source>
        <dbReference type="Google" id="ProtNLM"/>
    </source>
</evidence>
<dbReference type="Proteomes" id="UP000199495">
    <property type="component" value="Unassembled WGS sequence"/>
</dbReference>
<accession>A0A1G7WJ82</accession>
<evidence type="ECO:0000313" key="1">
    <source>
        <dbReference type="EMBL" id="SDG72026.1"/>
    </source>
</evidence>
<dbReference type="OrthoDB" id="6792909at2"/>
<dbReference type="AlphaFoldDB" id="A0A1G7WJ82"/>
<keyword evidence="2" id="KW-1185">Reference proteome</keyword>
<reference evidence="1 2" key="1">
    <citation type="submission" date="2016-10" db="EMBL/GenBank/DDBJ databases">
        <authorList>
            <person name="de Groot N.N."/>
        </authorList>
    </citation>
    <scope>NUCLEOTIDE SEQUENCE [LARGE SCALE GENOMIC DNA]</scope>
    <source>
        <strain evidence="1 2">CGMCC 1.10267</strain>
    </source>
</reference>
<proteinExistence type="predicted"/>